<organism evidence="2 3">
    <name type="scientific">Rhodocollybia butyracea</name>
    <dbReference type="NCBI Taxonomy" id="206335"/>
    <lineage>
        <taxon>Eukaryota</taxon>
        <taxon>Fungi</taxon>
        <taxon>Dikarya</taxon>
        <taxon>Basidiomycota</taxon>
        <taxon>Agaricomycotina</taxon>
        <taxon>Agaricomycetes</taxon>
        <taxon>Agaricomycetidae</taxon>
        <taxon>Agaricales</taxon>
        <taxon>Marasmiineae</taxon>
        <taxon>Omphalotaceae</taxon>
        <taxon>Rhodocollybia</taxon>
    </lineage>
</organism>
<comment type="caution">
    <text evidence="2">The sequence shown here is derived from an EMBL/GenBank/DDBJ whole genome shotgun (WGS) entry which is preliminary data.</text>
</comment>
<gene>
    <name evidence="2" type="ORF">BDP27DRAFT_1331081</name>
</gene>
<keyword evidence="3" id="KW-1185">Reference proteome</keyword>
<accession>A0A9P5PQB5</accession>
<name>A0A9P5PQB5_9AGAR</name>
<dbReference type="AlphaFoldDB" id="A0A9P5PQB5"/>
<protein>
    <submittedName>
        <fullName evidence="2">Uncharacterized protein</fullName>
    </submittedName>
</protein>
<keyword evidence="1" id="KW-0732">Signal</keyword>
<evidence type="ECO:0000256" key="1">
    <source>
        <dbReference type="SAM" id="SignalP"/>
    </source>
</evidence>
<dbReference type="Proteomes" id="UP000772434">
    <property type="component" value="Unassembled WGS sequence"/>
</dbReference>
<evidence type="ECO:0000313" key="2">
    <source>
        <dbReference type="EMBL" id="KAF9066175.1"/>
    </source>
</evidence>
<feature type="signal peptide" evidence="1">
    <location>
        <begin position="1"/>
        <end position="24"/>
    </location>
</feature>
<dbReference type="EMBL" id="JADNRY010000092">
    <property type="protein sequence ID" value="KAF9066175.1"/>
    <property type="molecule type" value="Genomic_DNA"/>
</dbReference>
<proteinExistence type="predicted"/>
<reference evidence="2" key="1">
    <citation type="submission" date="2020-11" db="EMBL/GenBank/DDBJ databases">
        <authorList>
            <consortium name="DOE Joint Genome Institute"/>
            <person name="Ahrendt S."/>
            <person name="Riley R."/>
            <person name="Andreopoulos W."/>
            <person name="Labutti K."/>
            <person name="Pangilinan J."/>
            <person name="Ruiz-Duenas F.J."/>
            <person name="Barrasa J.M."/>
            <person name="Sanchez-Garcia M."/>
            <person name="Camarero S."/>
            <person name="Miyauchi S."/>
            <person name="Serrano A."/>
            <person name="Linde D."/>
            <person name="Babiker R."/>
            <person name="Drula E."/>
            <person name="Ayuso-Fernandez I."/>
            <person name="Pacheco R."/>
            <person name="Padilla G."/>
            <person name="Ferreira P."/>
            <person name="Barriuso J."/>
            <person name="Kellner H."/>
            <person name="Castanera R."/>
            <person name="Alfaro M."/>
            <person name="Ramirez L."/>
            <person name="Pisabarro A.G."/>
            <person name="Kuo A."/>
            <person name="Tritt A."/>
            <person name="Lipzen A."/>
            <person name="He G."/>
            <person name="Yan M."/>
            <person name="Ng V."/>
            <person name="Cullen D."/>
            <person name="Martin F."/>
            <person name="Rosso M.-N."/>
            <person name="Henrissat B."/>
            <person name="Hibbett D."/>
            <person name="Martinez A.T."/>
            <person name="Grigoriev I.V."/>
        </authorList>
    </citation>
    <scope>NUCLEOTIDE SEQUENCE</scope>
    <source>
        <strain evidence="2">AH 40177</strain>
    </source>
</reference>
<evidence type="ECO:0000313" key="3">
    <source>
        <dbReference type="Proteomes" id="UP000772434"/>
    </source>
</evidence>
<feature type="chain" id="PRO_5040132983" evidence="1">
    <location>
        <begin position="25"/>
        <end position="333"/>
    </location>
</feature>
<sequence>MLMTPRVHCLGLIFFSMFIFVVHGRPAKVYFVTIIDEHFKAVLEGVTEETRKYMTTMINDMLGTQSRDLYYNTAKKSEGHPTFDFRRMMIRFVLQGSLRGTFDSGSISGSIYSLTDGEWKRWNAAGASSLNSEFVKTRNSWVGNWNRVTWWGVKDWKETHRESGIERPHRIIIPEEIYTLPFSVGPNAPEHHMPSDHSSGLVIPKSDSHLKQKGKQVNIDCAGLTIEVIPENKPLAIPLANLSSSSLQIKGFQVPIHKPGKLKPNAKITLFENAVDGLPMFPRPNQNAIPDTSGLQEASDPDPFFGYNPGDPYSLNLRGHQTDSHCADCMILG</sequence>